<accession>A0A2X0K8T6</accession>
<keyword evidence="2" id="KW-1185">Reference proteome</keyword>
<dbReference type="RefSeq" id="WP_111502439.1">
    <property type="nucleotide sequence ID" value="NZ_QKYN01000074.1"/>
</dbReference>
<comment type="caution">
    <text evidence="1">The sequence shown here is derived from an EMBL/GenBank/DDBJ whole genome shotgun (WGS) entry which is preliminary data.</text>
</comment>
<dbReference type="AlphaFoldDB" id="A0A2X0K8T6"/>
<dbReference type="Proteomes" id="UP000248889">
    <property type="component" value="Unassembled WGS sequence"/>
</dbReference>
<evidence type="ECO:0000313" key="2">
    <source>
        <dbReference type="Proteomes" id="UP000248889"/>
    </source>
</evidence>
<dbReference type="OrthoDB" id="3872514at2"/>
<gene>
    <name evidence="1" type="ORF">DN069_19295</name>
</gene>
<evidence type="ECO:0000313" key="1">
    <source>
        <dbReference type="EMBL" id="RAG83909.1"/>
    </source>
</evidence>
<sequence length="77" mass="8292">MPGSTTIGRSERLVMLSHHDAERLAETMARLATLLAADDADRLTDPQVAQLCGGDASMRGDYAHWAAEVGAYIRGHL</sequence>
<organism evidence="1 2">
    <name type="scientific">Streptacidiphilus pinicola</name>
    <dbReference type="NCBI Taxonomy" id="2219663"/>
    <lineage>
        <taxon>Bacteria</taxon>
        <taxon>Bacillati</taxon>
        <taxon>Actinomycetota</taxon>
        <taxon>Actinomycetes</taxon>
        <taxon>Kitasatosporales</taxon>
        <taxon>Streptomycetaceae</taxon>
        <taxon>Streptacidiphilus</taxon>
    </lineage>
</organism>
<name>A0A2X0K8T6_9ACTN</name>
<dbReference type="EMBL" id="QKYN01000074">
    <property type="protein sequence ID" value="RAG83909.1"/>
    <property type="molecule type" value="Genomic_DNA"/>
</dbReference>
<protein>
    <submittedName>
        <fullName evidence="1">Uncharacterized protein</fullName>
    </submittedName>
</protein>
<reference evidence="1 2" key="1">
    <citation type="submission" date="2018-06" db="EMBL/GenBank/DDBJ databases">
        <title>Streptacidiphilus pinicola sp. nov., isolated from pine grove soil.</title>
        <authorList>
            <person name="Roh S.G."/>
            <person name="Park S."/>
            <person name="Kim M.-K."/>
            <person name="Yun B.-R."/>
            <person name="Park J."/>
            <person name="Kim M.J."/>
            <person name="Kim Y.S."/>
            <person name="Kim S.B."/>
        </authorList>
    </citation>
    <scope>NUCLEOTIDE SEQUENCE [LARGE SCALE GENOMIC DNA]</scope>
    <source>
        <strain evidence="1 2">MMS16-CNU450</strain>
    </source>
</reference>
<proteinExistence type="predicted"/>